<evidence type="ECO:0000313" key="2">
    <source>
        <dbReference type="EMBL" id="SSA48854.1"/>
    </source>
</evidence>
<sequence length="313" mass="35407">GAGIAKALLHNVNHNYATRHSPESTNASVALTRFGPIFRDPQRLTQQDYLDFLSFKHNCHWTGLERLGRQATEDMDTLKEAITLLVDESKPISERYDTSVSMVRGAGAATITPILLLACPDRYGVWNGTSEPEMRDRGVWPTFTSGASDGEKYEAINSVLLQLAKDLKVDLWTLDALWWLSKLERQNTGHYLGSRDIEIWKMAEQANQTAKQSYGQKVERTIKKKDLRLSKEDLIKHLKELLEETGDRCAISGVVLQYDGPDPQLRPSLDRIDSSGHYEAGNLQVVARFINFWKSDTDDSEFRRLLAIVRGES</sequence>
<dbReference type="Proteomes" id="UP000251571">
    <property type="component" value="Unassembled WGS sequence"/>
</dbReference>
<protein>
    <submittedName>
        <fullName evidence="2">Uncharacterized protein</fullName>
    </submittedName>
</protein>
<evidence type="ECO:0000313" key="3">
    <source>
        <dbReference type="Proteomes" id="UP000245839"/>
    </source>
</evidence>
<accession>A0A2Y9AX34</accession>
<gene>
    <name evidence="1" type="ORF">BCF38_108132</name>
    <name evidence="2" type="ORF">SAMN05421539_108132</name>
</gene>
<dbReference type="AlphaFoldDB" id="A0A2Y9AX34"/>
<dbReference type="EMBL" id="QGDJ01000008">
    <property type="protein sequence ID" value="PWJ16617.1"/>
    <property type="molecule type" value="Genomic_DNA"/>
</dbReference>
<reference evidence="1 3" key="2">
    <citation type="submission" date="2018-03" db="EMBL/GenBank/DDBJ databases">
        <title>Genomic Encyclopedia of Archaeal and Bacterial Type Strains, Phase II (KMG-II): from individual species to whole genera.</title>
        <authorList>
            <person name="Goeker M."/>
        </authorList>
    </citation>
    <scope>NUCLEOTIDE SEQUENCE [LARGE SCALE GENOMIC DNA]</scope>
    <source>
        <strain evidence="1 3">DSM 25227</strain>
    </source>
</reference>
<feature type="non-terminal residue" evidence="2">
    <location>
        <position position="1"/>
    </location>
</feature>
<keyword evidence="3" id="KW-1185">Reference proteome</keyword>
<reference evidence="2 4" key="1">
    <citation type="submission" date="2016-10" db="EMBL/GenBank/DDBJ databases">
        <authorList>
            <person name="Cai Z."/>
        </authorList>
    </citation>
    <scope>NUCLEOTIDE SEQUENCE [LARGE SCALE GENOMIC DNA]</scope>
    <source>
        <strain evidence="2 4">DSM 25227</strain>
    </source>
</reference>
<dbReference type="RefSeq" id="WP_211317148.1">
    <property type="nucleotide sequence ID" value="NZ_QGDJ01000008.1"/>
</dbReference>
<dbReference type="EMBL" id="UETC01000008">
    <property type="protein sequence ID" value="SSA48854.1"/>
    <property type="molecule type" value="Genomic_DNA"/>
</dbReference>
<evidence type="ECO:0000313" key="1">
    <source>
        <dbReference type="EMBL" id="PWJ16617.1"/>
    </source>
</evidence>
<dbReference type="Gene3D" id="3.30.40.220">
    <property type="match status" value="1"/>
</dbReference>
<name>A0A2Y9AX34_9RHOB</name>
<evidence type="ECO:0000313" key="4">
    <source>
        <dbReference type="Proteomes" id="UP000251571"/>
    </source>
</evidence>
<proteinExistence type="predicted"/>
<organism evidence="2 4">
    <name type="scientific">Jannaschia seohaensis</name>
    <dbReference type="NCBI Taxonomy" id="475081"/>
    <lineage>
        <taxon>Bacteria</taxon>
        <taxon>Pseudomonadati</taxon>
        <taxon>Pseudomonadota</taxon>
        <taxon>Alphaproteobacteria</taxon>
        <taxon>Rhodobacterales</taxon>
        <taxon>Roseobacteraceae</taxon>
        <taxon>Jannaschia</taxon>
    </lineage>
</organism>
<dbReference type="Proteomes" id="UP000245839">
    <property type="component" value="Unassembled WGS sequence"/>
</dbReference>